<dbReference type="InterPro" id="IPR036249">
    <property type="entry name" value="Thioredoxin-like_sf"/>
</dbReference>
<dbReference type="OrthoDB" id="2360568at2759"/>
<comment type="caution">
    <text evidence="1">The sequence shown here is derived from an EMBL/GenBank/DDBJ whole genome shotgun (WGS) entry which is preliminary data.</text>
</comment>
<sequence length="332" mass="38382">MSVTGIFPEVVVDLDGHPIHIKELAKLHVLILITLKAGWCPVCPQLLQILNIYGLQNEPPEIFQDPFNRSIIAKVPPEDLPFNRLLLKSDAYFIIICPGPADEVRRIQELCNFSKYPYPFIVDEDLSLASHIGLRMSRTEILPFIGHIYPETRMIFPINWGRGPGIYGHDKLLKYLYGYRIRVEKKAFEHVSKAKELEIPFKKVTDTILSIGNLENRTFQKQIFPIELFAQVFEYIESREMMKTVMATCRQWRAIGFDIISMRMRQAVNDVLESLVTDPQINRGDVNKIYKIILPADKKAISVHELDLRIKDLDIITEIIWRLVAQTPVIME</sequence>
<proteinExistence type="predicted"/>
<gene>
    <name evidence="1" type="ORF">F8M41_015610</name>
</gene>
<evidence type="ECO:0000313" key="2">
    <source>
        <dbReference type="Proteomes" id="UP000439903"/>
    </source>
</evidence>
<dbReference type="Proteomes" id="UP000439903">
    <property type="component" value="Unassembled WGS sequence"/>
</dbReference>
<name>A0A8H4EN24_GIGMA</name>
<keyword evidence="2" id="KW-1185">Reference proteome</keyword>
<reference evidence="1 2" key="1">
    <citation type="journal article" date="2019" name="Environ. Microbiol.">
        <title>At the nexus of three kingdoms: the genome of the mycorrhizal fungus Gigaspora margarita provides insights into plant, endobacterial and fungal interactions.</title>
        <authorList>
            <person name="Venice F."/>
            <person name="Ghignone S."/>
            <person name="Salvioli di Fossalunga A."/>
            <person name="Amselem J."/>
            <person name="Novero M."/>
            <person name="Xianan X."/>
            <person name="Sedzielewska Toro K."/>
            <person name="Morin E."/>
            <person name="Lipzen A."/>
            <person name="Grigoriev I.V."/>
            <person name="Henrissat B."/>
            <person name="Martin F.M."/>
            <person name="Bonfante P."/>
        </authorList>
    </citation>
    <scope>NUCLEOTIDE SEQUENCE [LARGE SCALE GENOMIC DNA]</scope>
    <source>
        <strain evidence="1 2">BEG34</strain>
    </source>
</reference>
<evidence type="ECO:0000313" key="1">
    <source>
        <dbReference type="EMBL" id="KAF0522010.1"/>
    </source>
</evidence>
<accession>A0A8H4EN24</accession>
<dbReference type="SUPFAM" id="SSF52833">
    <property type="entry name" value="Thioredoxin-like"/>
    <property type="match status" value="1"/>
</dbReference>
<protein>
    <recommendedName>
        <fullName evidence="3">F-box domain-containing protein</fullName>
    </recommendedName>
</protein>
<evidence type="ECO:0008006" key="3">
    <source>
        <dbReference type="Google" id="ProtNLM"/>
    </source>
</evidence>
<dbReference type="EMBL" id="WTPW01000330">
    <property type="protein sequence ID" value="KAF0522010.1"/>
    <property type="molecule type" value="Genomic_DNA"/>
</dbReference>
<organism evidence="1 2">
    <name type="scientific">Gigaspora margarita</name>
    <dbReference type="NCBI Taxonomy" id="4874"/>
    <lineage>
        <taxon>Eukaryota</taxon>
        <taxon>Fungi</taxon>
        <taxon>Fungi incertae sedis</taxon>
        <taxon>Mucoromycota</taxon>
        <taxon>Glomeromycotina</taxon>
        <taxon>Glomeromycetes</taxon>
        <taxon>Diversisporales</taxon>
        <taxon>Gigasporaceae</taxon>
        <taxon>Gigaspora</taxon>
    </lineage>
</organism>
<dbReference type="AlphaFoldDB" id="A0A8H4EN24"/>